<dbReference type="Pfam" id="PF02775">
    <property type="entry name" value="TPP_enzyme_C"/>
    <property type="match status" value="1"/>
</dbReference>
<evidence type="ECO:0000256" key="2">
    <source>
        <dbReference type="ARBA" id="ARBA00023052"/>
    </source>
</evidence>
<dbReference type="PROSITE" id="PS00187">
    <property type="entry name" value="TPP_ENZYMES"/>
    <property type="match status" value="1"/>
</dbReference>
<keyword evidence="8" id="KW-1185">Reference proteome</keyword>
<protein>
    <submittedName>
        <fullName evidence="7">Pyruvate oxidase</fullName>
        <ecNumber evidence="7">1.2.3.3</ecNumber>
    </submittedName>
</protein>
<dbReference type="InterPro" id="IPR029061">
    <property type="entry name" value="THDP-binding"/>
</dbReference>
<dbReference type="InterPro" id="IPR012001">
    <property type="entry name" value="Thiamin_PyroP_enz_TPP-bd_dom"/>
</dbReference>
<evidence type="ECO:0000313" key="8">
    <source>
        <dbReference type="Proteomes" id="UP000602653"/>
    </source>
</evidence>
<dbReference type="InterPro" id="IPR014092">
    <property type="entry name" value="Pyruvate_oxidase"/>
</dbReference>
<dbReference type="InterPro" id="IPR029035">
    <property type="entry name" value="DHS-like_NAD/FAD-binding_dom"/>
</dbReference>
<dbReference type="NCBIfam" id="TIGR02720">
    <property type="entry name" value="pyruv_oxi_spxB"/>
    <property type="match status" value="1"/>
</dbReference>
<feature type="domain" description="Thiamine pyrophosphate enzyme central" evidence="4">
    <location>
        <begin position="199"/>
        <end position="328"/>
    </location>
</feature>
<dbReference type="Pfam" id="PF02776">
    <property type="entry name" value="TPP_enzyme_N"/>
    <property type="match status" value="1"/>
</dbReference>
<dbReference type="CDD" id="cd07039">
    <property type="entry name" value="TPP_PYR_POX"/>
    <property type="match status" value="1"/>
</dbReference>
<evidence type="ECO:0000256" key="1">
    <source>
        <dbReference type="ARBA" id="ARBA00007812"/>
    </source>
</evidence>
<keyword evidence="2 3" id="KW-0786">Thiamine pyrophosphate</keyword>
<keyword evidence="7" id="KW-0670">Pyruvate</keyword>
<dbReference type="EMBL" id="CP070228">
    <property type="protein sequence ID" value="QRV01613.1"/>
    <property type="molecule type" value="Genomic_DNA"/>
</dbReference>
<gene>
    <name evidence="7" type="primary">spxB</name>
    <name evidence="7" type="ORF">JTE88_05785</name>
</gene>
<feature type="domain" description="Thiamine pyrophosphate enzyme TPP-binding" evidence="5">
    <location>
        <begin position="391"/>
        <end position="537"/>
    </location>
</feature>
<dbReference type="RefSeq" id="WP_204423473.1">
    <property type="nucleotide sequence ID" value="NZ_CP070228.1"/>
</dbReference>
<dbReference type="Pfam" id="PF00205">
    <property type="entry name" value="TPP_enzyme_M"/>
    <property type="match status" value="1"/>
</dbReference>
<dbReference type="PANTHER" id="PTHR42981">
    <property type="entry name" value="PYRUVATE DEHYDROGENASE [UBIQUINONE]"/>
    <property type="match status" value="1"/>
</dbReference>
<dbReference type="InterPro" id="IPR012000">
    <property type="entry name" value="Thiamin_PyroP_enz_cen_dom"/>
</dbReference>
<dbReference type="Gene3D" id="3.40.50.970">
    <property type="match status" value="2"/>
</dbReference>
<dbReference type="GO" id="GO:0047112">
    <property type="term" value="F:pyruvate oxidase activity"/>
    <property type="evidence" value="ECO:0007669"/>
    <property type="project" value="UniProtKB-EC"/>
</dbReference>
<dbReference type="InterPro" id="IPR047212">
    <property type="entry name" value="TPP_POXB-like"/>
</dbReference>
<reference evidence="7 8" key="1">
    <citation type="submission" date="2021-02" db="EMBL/GenBank/DDBJ databases">
        <title>Complete Genome Sequence of Arcanobacterium phocisimile strain DSM 26142T from a harbour seal.</title>
        <authorList>
            <person name="Borowiak M."/>
            <person name="Alssahen M."/>
            <person name="Malorny B."/>
            <person name="Laemmler C."/>
            <person name="Siebert U."/>
            <person name="Ploetz M."/>
            <person name="Abdulmawjood A."/>
        </authorList>
    </citation>
    <scope>NUCLEOTIDE SEQUENCE [LARGE SCALE GENOMIC DNA]</scope>
    <source>
        <strain evidence="7 8">DSM 26142</strain>
    </source>
</reference>
<dbReference type="Gene3D" id="3.40.50.1220">
    <property type="entry name" value="TPP-binding domain"/>
    <property type="match status" value="1"/>
</dbReference>
<dbReference type="SUPFAM" id="SSF52518">
    <property type="entry name" value="Thiamin diphosphate-binding fold (THDP-binding)"/>
    <property type="match status" value="2"/>
</dbReference>
<proteinExistence type="inferred from homology"/>
<evidence type="ECO:0000259" key="4">
    <source>
        <dbReference type="Pfam" id="PF00205"/>
    </source>
</evidence>
<sequence length="584" mass="63561">MTTSTMVPAADEMMRVLEEWGVKRIYGLPGGSLDSTMNSIHTYRDHIDYIGVRHEEFGSLAAVAEAKITGRIGVMLGSAGPGAAHLVNGLYDAKMDNIPVLAIVGQVPSSRMNLDFFQELPENPMFADATVYNRTIMTAEQLPLVIDTAIRTAYAKRGPAVVVLPKDLGWEKIEQGAYPVSANVQSQQDVTYNIPAENIERALDILTSAKRPVIYFGQGARKAGKELLEAADMLGAPLMSTYLAKGIIAHDTESYMISTGRVATKPSVDTGRSADAVLFIGTNYEFGEFFFRPDATFIDVNINPIVLGARHAAKLGFQADAQQFLTALIEAGHKRGLTSTDTPWLAAAKENRAQWEAWITEHTTDESPIRLETVFNEINKVTTDDALFGIDVGNVNIASARFLKINPGQQFTTSPLYATMGYGLPAAVAGSLEYPQRQAWNLAGDGAAAMVIQGLTTATEHHLPIISVVLSNESLGYIEAEQDDTNQPHSGIKLSGLDFAKIAEGFGVAGITVRNTDELRAALAKAKDTTEPILIDVKVTNDRLLPVEQFPQSRDERIDFDEFRAAYDAEKLEPFGEILARHQA</sequence>
<dbReference type="EC" id="1.2.3.3" evidence="7"/>
<organism evidence="7 8">
    <name type="scientific">Arcanobacterium phocisimile</name>
    <dbReference type="NCBI Taxonomy" id="1302235"/>
    <lineage>
        <taxon>Bacteria</taxon>
        <taxon>Bacillati</taxon>
        <taxon>Actinomycetota</taxon>
        <taxon>Actinomycetes</taxon>
        <taxon>Actinomycetales</taxon>
        <taxon>Actinomycetaceae</taxon>
        <taxon>Arcanobacterium</taxon>
    </lineage>
</organism>
<dbReference type="CDD" id="cd02014">
    <property type="entry name" value="TPP_POX"/>
    <property type="match status" value="1"/>
</dbReference>
<dbReference type="InterPro" id="IPR047211">
    <property type="entry name" value="POXB-like"/>
</dbReference>
<dbReference type="Proteomes" id="UP000602653">
    <property type="component" value="Chromosome"/>
</dbReference>
<accession>A0ABX7IID8</accession>
<dbReference type="SUPFAM" id="SSF52467">
    <property type="entry name" value="DHS-like NAD/FAD-binding domain"/>
    <property type="match status" value="1"/>
</dbReference>
<evidence type="ECO:0000256" key="3">
    <source>
        <dbReference type="RuleBase" id="RU362132"/>
    </source>
</evidence>
<dbReference type="PANTHER" id="PTHR42981:SF2">
    <property type="entry name" value="PYRUVATE DEHYDROGENASE [UBIQUINONE]"/>
    <property type="match status" value="1"/>
</dbReference>
<name>A0ABX7IID8_9ACTO</name>
<evidence type="ECO:0000313" key="7">
    <source>
        <dbReference type="EMBL" id="QRV01613.1"/>
    </source>
</evidence>
<dbReference type="InterPro" id="IPR047210">
    <property type="entry name" value="TPP_PYR_POXB-like"/>
</dbReference>
<evidence type="ECO:0000259" key="6">
    <source>
        <dbReference type="Pfam" id="PF02776"/>
    </source>
</evidence>
<feature type="domain" description="Thiamine pyrophosphate enzyme N-terminal TPP-binding" evidence="6">
    <location>
        <begin position="10"/>
        <end position="120"/>
    </location>
</feature>
<dbReference type="InterPro" id="IPR000399">
    <property type="entry name" value="TPP-bd_CS"/>
</dbReference>
<evidence type="ECO:0000259" key="5">
    <source>
        <dbReference type="Pfam" id="PF02775"/>
    </source>
</evidence>
<keyword evidence="7" id="KW-0560">Oxidoreductase</keyword>
<dbReference type="InterPro" id="IPR011766">
    <property type="entry name" value="TPP_enzyme_TPP-bd"/>
</dbReference>
<comment type="similarity">
    <text evidence="1 3">Belongs to the TPP enzyme family.</text>
</comment>